<dbReference type="Gene3D" id="3.90.79.10">
    <property type="entry name" value="Nucleoside Triphosphate Pyrophosphohydrolase"/>
    <property type="match status" value="1"/>
</dbReference>
<feature type="domain" description="Nudix hydrolase" evidence="1">
    <location>
        <begin position="1"/>
        <end position="139"/>
    </location>
</feature>
<evidence type="ECO:0000313" key="3">
    <source>
        <dbReference type="Proteomes" id="UP000447833"/>
    </source>
</evidence>
<dbReference type="InterPro" id="IPR015797">
    <property type="entry name" value="NUDIX_hydrolase-like_dom_sf"/>
</dbReference>
<name>A0A845F2G4_9BACL</name>
<dbReference type="EMBL" id="WMEY01000005">
    <property type="protein sequence ID" value="MYL64866.1"/>
    <property type="molecule type" value="Genomic_DNA"/>
</dbReference>
<dbReference type="RefSeq" id="WP_160920271.1">
    <property type="nucleotide sequence ID" value="NZ_WMEY01000005.1"/>
</dbReference>
<dbReference type="SUPFAM" id="SSF55811">
    <property type="entry name" value="Nudix"/>
    <property type="match status" value="1"/>
</dbReference>
<evidence type="ECO:0000259" key="1">
    <source>
        <dbReference type="PROSITE" id="PS51462"/>
    </source>
</evidence>
<organism evidence="2 3">
    <name type="scientific">Guptibacillus hwajinpoensis</name>
    <dbReference type="NCBI Taxonomy" id="208199"/>
    <lineage>
        <taxon>Bacteria</taxon>
        <taxon>Bacillati</taxon>
        <taxon>Bacillota</taxon>
        <taxon>Bacilli</taxon>
        <taxon>Bacillales</taxon>
        <taxon>Guptibacillaceae</taxon>
        <taxon>Guptibacillus</taxon>
    </lineage>
</organism>
<gene>
    <name evidence="2" type="ORF">GLW07_16020</name>
</gene>
<dbReference type="Pfam" id="PF00293">
    <property type="entry name" value="NUDIX"/>
    <property type="match status" value="1"/>
</dbReference>
<proteinExistence type="predicted"/>
<accession>A0A845F2G4</accession>
<reference evidence="2 3" key="1">
    <citation type="submission" date="2019-11" db="EMBL/GenBank/DDBJ databases">
        <title>Genome sequences of 17 halophilic strains isolated from different environments.</title>
        <authorList>
            <person name="Furrow R.E."/>
        </authorList>
    </citation>
    <scope>NUCLEOTIDE SEQUENCE [LARGE SCALE GENOMIC DNA]</scope>
    <source>
        <strain evidence="2 3">22506_14_FS</strain>
    </source>
</reference>
<dbReference type="PROSITE" id="PS51462">
    <property type="entry name" value="NUDIX"/>
    <property type="match status" value="1"/>
</dbReference>
<dbReference type="AlphaFoldDB" id="A0A845F2G4"/>
<dbReference type="InterPro" id="IPR000086">
    <property type="entry name" value="NUDIX_hydrolase_dom"/>
</dbReference>
<protein>
    <submittedName>
        <fullName evidence="2">NUDIX domain-containing protein</fullName>
    </submittedName>
</protein>
<sequence>MIKVKALGLLFREQEMLVEAYYGKHSKGFGSYYRPLGGNIEVGEHSKVTVVREYKEELGIEVDVNQYLTCLENRFQIGQEWSHEMIQIYTVSFGDPKYYEKDTYSFLEHDAVAKWISIKDVVDGNIHRYPNDLGVVLKRMTKQDNESCHYHDDTVT</sequence>
<comment type="caution">
    <text evidence="2">The sequence shown here is derived from an EMBL/GenBank/DDBJ whole genome shotgun (WGS) entry which is preliminary data.</text>
</comment>
<dbReference type="Proteomes" id="UP000447833">
    <property type="component" value="Unassembled WGS sequence"/>
</dbReference>
<evidence type="ECO:0000313" key="2">
    <source>
        <dbReference type="EMBL" id="MYL64866.1"/>
    </source>
</evidence>